<evidence type="ECO:0000313" key="1">
    <source>
        <dbReference type="EMBL" id="KIY63040.1"/>
    </source>
</evidence>
<sequence length="118" mass="12287">MSTTSSTESPLAAAAYCLSNDASGGCGGVFPRKPYSGLCHRCLNLEALDAAHSYGSAESDAIKALPQCLSCGNLIIVDADGDIQVAPPDAFPEQCEPCREAGKISSEFTVLLPTESFR</sequence>
<dbReference type="AlphaFoldDB" id="A0A0D7AYH7"/>
<name>A0A0D7AYH7_9AGAR</name>
<reference evidence="1 2" key="1">
    <citation type="journal article" date="2015" name="Fungal Genet. Biol.">
        <title>Evolution of novel wood decay mechanisms in Agaricales revealed by the genome sequences of Fistulina hepatica and Cylindrobasidium torrendii.</title>
        <authorList>
            <person name="Floudas D."/>
            <person name="Held B.W."/>
            <person name="Riley R."/>
            <person name="Nagy L.G."/>
            <person name="Koehler G."/>
            <person name="Ransdell A.S."/>
            <person name="Younus H."/>
            <person name="Chow J."/>
            <person name="Chiniquy J."/>
            <person name="Lipzen A."/>
            <person name="Tritt A."/>
            <person name="Sun H."/>
            <person name="Haridas S."/>
            <person name="LaButti K."/>
            <person name="Ohm R.A."/>
            <person name="Kues U."/>
            <person name="Blanchette R.A."/>
            <person name="Grigoriev I.V."/>
            <person name="Minto R.E."/>
            <person name="Hibbett D.S."/>
        </authorList>
    </citation>
    <scope>NUCLEOTIDE SEQUENCE [LARGE SCALE GENOMIC DNA]</scope>
    <source>
        <strain evidence="1 2">FP15055 ss-10</strain>
    </source>
</reference>
<gene>
    <name evidence="1" type="ORF">CYLTODRAFT_150660</name>
</gene>
<protein>
    <submittedName>
        <fullName evidence="1">Uncharacterized protein</fullName>
    </submittedName>
</protein>
<evidence type="ECO:0000313" key="2">
    <source>
        <dbReference type="Proteomes" id="UP000054007"/>
    </source>
</evidence>
<dbReference type="EMBL" id="KN880726">
    <property type="protein sequence ID" value="KIY63040.1"/>
    <property type="molecule type" value="Genomic_DNA"/>
</dbReference>
<organism evidence="1 2">
    <name type="scientific">Cylindrobasidium torrendii FP15055 ss-10</name>
    <dbReference type="NCBI Taxonomy" id="1314674"/>
    <lineage>
        <taxon>Eukaryota</taxon>
        <taxon>Fungi</taxon>
        <taxon>Dikarya</taxon>
        <taxon>Basidiomycota</taxon>
        <taxon>Agaricomycotina</taxon>
        <taxon>Agaricomycetes</taxon>
        <taxon>Agaricomycetidae</taxon>
        <taxon>Agaricales</taxon>
        <taxon>Marasmiineae</taxon>
        <taxon>Physalacriaceae</taxon>
        <taxon>Cylindrobasidium</taxon>
    </lineage>
</organism>
<keyword evidence="2" id="KW-1185">Reference proteome</keyword>
<proteinExistence type="predicted"/>
<dbReference type="OrthoDB" id="2992574at2759"/>
<accession>A0A0D7AYH7</accession>
<dbReference type="Proteomes" id="UP000054007">
    <property type="component" value="Unassembled WGS sequence"/>
</dbReference>